<proteinExistence type="inferred from homology"/>
<evidence type="ECO:0000313" key="8">
    <source>
        <dbReference type="Proteomes" id="UP001357485"/>
    </source>
</evidence>
<comment type="similarity">
    <text evidence="1">Belongs to the Gfo/Idh/MocA family.</text>
</comment>
<protein>
    <recommendedName>
        <fullName evidence="3">D-xylose 1-dehydrogenase (NADP(+), D-xylono-1,5-lactone-forming)</fullName>
        <ecNumber evidence="3">1.1.1.179</ecNumber>
    </recommendedName>
    <alternativeName>
        <fullName evidence="4">D-xylose-NADP dehydrogenase</fullName>
    </alternativeName>
</protein>
<keyword evidence="2" id="KW-0560">Oxidoreductase</keyword>
<evidence type="ECO:0000313" key="7">
    <source>
        <dbReference type="EMBL" id="KAK5201451.1"/>
    </source>
</evidence>
<dbReference type="SUPFAM" id="SSF51735">
    <property type="entry name" value="NAD(P)-binding Rossmann-fold domains"/>
    <property type="match status" value="1"/>
</dbReference>
<feature type="domain" description="Gfo/Idh/MocA-like oxidoreductase N-terminal" evidence="6">
    <location>
        <begin position="48"/>
        <end position="146"/>
    </location>
</feature>
<evidence type="ECO:0000256" key="1">
    <source>
        <dbReference type="ARBA" id="ARBA00010928"/>
    </source>
</evidence>
<evidence type="ECO:0000256" key="4">
    <source>
        <dbReference type="ARBA" id="ARBA00042988"/>
    </source>
</evidence>
<dbReference type="Gene3D" id="3.40.50.720">
    <property type="entry name" value="NAD(P)-binding Rossmann-like Domain"/>
    <property type="match status" value="1"/>
</dbReference>
<sequence length="235" mass="25751">MSHIAEFLTGINNWYNSVSNIRIPKTANPVRFGVLSAALINPTALFDPVRTHPDAVIVPVAARELAKAQAQATKYGIPRAYGSYDELLAQADIDAVYIPLPNSLHCEWAIKAMGMGKHVLIEKPIASNADEARQILACAKETGRVALEAFHWQFHPAAHVVKSLVDSGRYGSVLFISTSLYLPVGTMPRDDIRFKYDLAGGACMDLAYVFSATRYYIGPAECDVEIARKLNANDE</sequence>
<evidence type="ECO:0000256" key="2">
    <source>
        <dbReference type="ARBA" id="ARBA00023002"/>
    </source>
</evidence>
<evidence type="ECO:0000256" key="3">
    <source>
        <dbReference type="ARBA" id="ARBA00038984"/>
    </source>
</evidence>
<dbReference type="InterPro" id="IPR036291">
    <property type="entry name" value="NAD(P)-bd_dom_sf"/>
</dbReference>
<name>A0ABR0LPD6_9PEZI</name>
<dbReference type="Proteomes" id="UP001357485">
    <property type="component" value="Unassembled WGS sequence"/>
</dbReference>
<organism evidence="7 8">
    <name type="scientific">Cryomyces antarcticus</name>
    <dbReference type="NCBI Taxonomy" id="329879"/>
    <lineage>
        <taxon>Eukaryota</taxon>
        <taxon>Fungi</taxon>
        <taxon>Dikarya</taxon>
        <taxon>Ascomycota</taxon>
        <taxon>Pezizomycotina</taxon>
        <taxon>Dothideomycetes</taxon>
        <taxon>Dothideomycetes incertae sedis</taxon>
        <taxon>Cryomyces</taxon>
    </lineage>
</organism>
<evidence type="ECO:0000259" key="6">
    <source>
        <dbReference type="Pfam" id="PF01408"/>
    </source>
</evidence>
<dbReference type="InterPro" id="IPR000683">
    <property type="entry name" value="Gfo/Idh/MocA-like_OxRdtase_N"/>
</dbReference>
<accession>A0ABR0LPD6</accession>
<gene>
    <name evidence="7" type="ORF">LTR16_002618</name>
</gene>
<dbReference type="InterPro" id="IPR050984">
    <property type="entry name" value="Gfo/Idh/MocA_domain"/>
</dbReference>
<dbReference type="EMBL" id="JAVRRA010016628">
    <property type="protein sequence ID" value="KAK5201451.1"/>
    <property type="molecule type" value="Genomic_DNA"/>
</dbReference>
<dbReference type="PANTHER" id="PTHR22604">
    <property type="entry name" value="OXIDOREDUCTASES"/>
    <property type="match status" value="1"/>
</dbReference>
<comment type="caution">
    <text evidence="7">The sequence shown here is derived from an EMBL/GenBank/DDBJ whole genome shotgun (WGS) entry which is preliminary data.</text>
</comment>
<reference evidence="7 8" key="1">
    <citation type="submission" date="2023-08" db="EMBL/GenBank/DDBJ databases">
        <title>Black Yeasts Isolated from many extreme environments.</title>
        <authorList>
            <person name="Coleine C."/>
            <person name="Stajich J.E."/>
            <person name="Selbmann L."/>
        </authorList>
    </citation>
    <scope>NUCLEOTIDE SEQUENCE [LARGE SCALE GENOMIC DNA]</scope>
    <source>
        <strain evidence="7 8">CCFEE 536</strain>
    </source>
</reference>
<dbReference type="PANTHER" id="PTHR22604:SF105">
    <property type="entry name" value="TRANS-1,2-DIHYDROBENZENE-1,2-DIOL DEHYDROGENASE"/>
    <property type="match status" value="1"/>
</dbReference>
<comment type="catalytic activity">
    <reaction evidence="5">
        <text>D-xylose + NADP(+) = D-xylono-1,5-lactone + NADPH + H(+)</text>
        <dbReference type="Rhea" id="RHEA:22000"/>
        <dbReference type="ChEBI" id="CHEBI:15378"/>
        <dbReference type="ChEBI" id="CHEBI:15867"/>
        <dbReference type="ChEBI" id="CHEBI:53455"/>
        <dbReference type="ChEBI" id="CHEBI:57783"/>
        <dbReference type="ChEBI" id="CHEBI:58349"/>
        <dbReference type="EC" id="1.1.1.179"/>
    </reaction>
</comment>
<dbReference type="Gene3D" id="3.30.360.10">
    <property type="entry name" value="Dihydrodipicolinate Reductase, domain 2"/>
    <property type="match status" value="1"/>
</dbReference>
<dbReference type="Pfam" id="PF01408">
    <property type="entry name" value="GFO_IDH_MocA"/>
    <property type="match status" value="1"/>
</dbReference>
<dbReference type="EC" id="1.1.1.179" evidence="3"/>
<evidence type="ECO:0000256" key="5">
    <source>
        <dbReference type="ARBA" id="ARBA00049233"/>
    </source>
</evidence>
<keyword evidence="8" id="KW-1185">Reference proteome</keyword>